<dbReference type="InterPro" id="IPR029069">
    <property type="entry name" value="HotDog_dom_sf"/>
</dbReference>
<dbReference type="SUPFAM" id="SSF54637">
    <property type="entry name" value="Thioesterase/thiol ester dehydrase-isomerase"/>
    <property type="match status" value="1"/>
</dbReference>
<accession>A0A1G4PYU3</accession>
<dbReference type="PANTHER" id="PTHR43240:SF3">
    <property type="entry name" value="THIOESTERASE DOMAIN-CONTAINING PROTEIN"/>
    <property type="match status" value="1"/>
</dbReference>
<organism evidence="2 3">
    <name type="scientific">Asticcacaulis taihuensis</name>
    <dbReference type="NCBI Taxonomy" id="260084"/>
    <lineage>
        <taxon>Bacteria</taxon>
        <taxon>Pseudomonadati</taxon>
        <taxon>Pseudomonadota</taxon>
        <taxon>Alphaproteobacteria</taxon>
        <taxon>Caulobacterales</taxon>
        <taxon>Caulobacteraceae</taxon>
        <taxon>Asticcacaulis</taxon>
    </lineage>
</organism>
<dbReference type="OrthoDB" id="9813158at2"/>
<dbReference type="Proteomes" id="UP000199150">
    <property type="component" value="Unassembled WGS sequence"/>
</dbReference>
<evidence type="ECO:0000259" key="1">
    <source>
        <dbReference type="Pfam" id="PF03061"/>
    </source>
</evidence>
<name>A0A1G4PYU3_9CAUL</name>
<dbReference type="Gene3D" id="3.10.129.10">
    <property type="entry name" value="Hotdog Thioesterase"/>
    <property type="match status" value="1"/>
</dbReference>
<dbReference type="AlphaFoldDB" id="A0A1G4PYU3"/>
<sequence length="131" mass="14265">MIKPDAALKSISFATFLGVCLELAGDELTAHLPFAPHLIGNPMIPALHGGVIGAFMEITAMAQLKRDGNFDHIPKPIDVNIQYLRSGKPLDTYAQAVVKRIGRTISSVEVSAWQETRQSPIATLQAHFLMD</sequence>
<evidence type="ECO:0000313" key="3">
    <source>
        <dbReference type="Proteomes" id="UP000199150"/>
    </source>
</evidence>
<dbReference type="RefSeq" id="WP_090643814.1">
    <property type="nucleotide sequence ID" value="NZ_CBCRYE010000001.1"/>
</dbReference>
<gene>
    <name evidence="2" type="ORF">SAMN02927928_0756</name>
</gene>
<protein>
    <submittedName>
        <fullName evidence="2">Acyl-coenzyme A thioesterase PaaI, contains HGG motif</fullName>
    </submittedName>
</protein>
<feature type="domain" description="Thioesterase" evidence="1">
    <location>
        <begin position="47"/>
        <end position="119"/>
    </location>
</feature>
<dbReference type="CDD" id="cd03443">
    <property type="entry name" value="PaaI_thioesterase"/>
    <property type="match status" value="1"/>
</dbReference>
<dbReference type="InterPro" id="IPR006683">
    <property type="entry name" value="Thioestr_dom"/>
</dbReference>
<dbReference type="STRING" id="260084.SAMN02927928_0756"/>
<dbReference type="Pfam" id="PF03061">
    <property type="entry name" value="4HBT"/>
    <property type="match status" value="1"/>
</dbReference>
<reference evidence="3" key="1">
    <citation type="submission" date="2016-10" db="EMBL/GenBank/DDBJ databases">
        <authorList>
            <person name="Varghese N."/>
            <person name="Submissions S."/>
        </authorList>
    </citation>
    <scope>NUCLEOTIDE SEQUENCE [LARGE SCALE GENOMIC DNA]</scope>
    <source>
        <strain evidence="3">CGMCC 1.3431</strain>
    </source>
</reference>
<dbReference type="GO" id="GO:0016790">
    <property type="term" value="F:thiolester hydrolase activity"/>
    <property type="evidence" value="ECO:0007669"/>
    <property type="project" value="UniProtKB-ARBA"/>
</dbReference>
<dbReference type="PANTHER" id="PTHR43240">
    <property type="entry name" value="1,4-DIHYDROXY-2-NAPHTHOYL-COA THIOESTERASE 1"/>
    <property type="match status" value="1"/>
</dbReference>
<evidence type="ECO:0000313" key="2">
    <source>
        <dbReference type="EMBL" id="SCW37149.1"/>
    </source>
</evidence>
<keyword evidence="3" id="KW-1185">Reference proteome</keyword>
<dbReference type="EMBL" id="FMTS01000001">
    <property type="protein sequence ID" value="SCW37149.1"/>
    <property type="molecule type" value="Genomic_DNA"/>
</dbReference>
<proteinExistence type="predicted"/>